<organism evidence="1 2">
    <name type="scientific">candidate division TA06 bacterium DG_26</name>
    <dbReference type="NCBI Taxonomy" id="1703771"/>
    <lineage>
        <taxon>Bacteria</taxon>
        <taxon>Bacteria division TA06</taxon>
    </lineage>
</organism>
<protein>
    <recommendedName>
        <fullName evidence="3">Bacterial surface antigen (D15) domain-containing protein</fullName>
    </recommendedName>
</protein>
<dbReference type="EMBL" id="LIZT01000127">
    <property type="protein sequence ID" value="KPJ48298.1"/>
    <property type="molecule type" value="Genomic_DNA"/>
</dbReference>
<dbReference type="Proteomes" id="UP000051124">
    <property type="component" value="Unassembled WGS sequence"/>
</dbReference>
<name>A0A0S7WDQ6_UNCT6</name>
<dbReference type="AlphaFoldDB" id="A0A0S7WDQ6"/>
<evidence type="ECO:0000313" key="2">
    <source>
        <dbReference type="Proteomes" id="UP000051124"/>
    </source>
</evidence>
<evidence type="ECO:0008006" key="3">
    <source>
        <dbReference type="Google" id="ProtNLM"/>
    </source>
</evidence>
<gene>
    <name evidence="1" type="ORF">AMJ40_07740</name>
</gene>
<comment type="caution">
    <text evidence="1">The sequence shown here is derived from an EMBL/GenBank/DDBJ whole genome shotgun (WGS) entry which is preliminary data.</text>
</comment>
<dbReference type="SUPFAM" id="SSF56935">
    <property type="entry name" value="Porins"/>
    <property type="match status" value="1"/>
</dbReference>
<sequence>MTKTTADGDEIGTFAPLYMATTLAYSTQVLTDPSVRAGGGLKWIYGLIDEYSSHAVALDLGALYEPGPRGLVVGFSVQNLGTQIKKYDETKESIPLGLAVGGSYLSGGGGLLLTFDLKRPADHGLIFALGSEWVATKNFTFRLGYNSLGSDWKSGSESDILGGLSVGAGFTWRQLRLDMSLRPMVDLGNPLWISTSYRLSR</sequence>
<proteinExistence type="predicted"/>
<reference evidence="1 2" key="1">
    <citation type="journal article" date="2015" name="Microbiome">
        <title>Genomic resolution of linkages in carbon, nitrogen, and sulfur cycling among widespread estuary sediment bacteria.</title>
        <authorList>
            <person name="Baker B.J."/>
            <person name="Lazar C.S."/>
            <person name="Teske A.P."/>
            <person name="Dick G.J."/>
        </authorList>
    </citation>
    <scope>NUCLEOTIDE SEQUENCE [LARGE SCALE GENOMIC DNA]</scope>
    <source>
        <strain evidence="1">DG_26</strain>
    </source>
</reference>
<dbReference type="Gene3D" id="2.40.160.60">
    <property type="entry name" value="Outer membrane protein transport protein (OMPP1/FadL/TodX)"/>
    <property type="match status" value="1"/>
</dbReference>
<accession>A0A0S7WDQ6</accession>
<evidence type="ECO:0000313" key="1">
    <source>
        <dbReference type="EMBL" id="KPJ48298.1"/>
    </source>
</evidence>